<reference evidence="1 2" key="1">
    <citation type="journal article" date="2018" name="Sci. Rep.">
        <title>A novel species of the marine cyanobacterium Acaryochloris with a unique pigment content and lifestyle.</title>
        <authorList>
            <person name="Partensky F."/>
            <person name="Six C."/>
            <person name="Ratin M."/>
            <person name="Garczarek L."/>
            <person name="Vaulot D."/>
            <person name="Probert I."/>
            <person name="Calteau A."/>
            <person name="Gourvil P."/>
            <person name="Marie D."/>
            <person name="Grebert T."/>
            <person name="Bouchier C."/>
            <person name="Le Panse S."/>
            <person name="Gachenot M."/>
            <person name="Rodriguez F."/>
            <person name="Garrido J.L."/>
        </authorList>
    </citation>
    <scope>NUCLEOTIDE SEQUENCE [LARGE SCALE GENOMIC DNA]</scope>
    <source>
        <strain evidence="1 2">RCC1774</strain>
    </source>
</reference>
<name>A0A2W1K5G5_9CYAN</name>
<evidence type="ECO:0000313" key="2">
    <source>
        <dbReference type="Proteomes" id="UP000248857"/>
    </source>
</evidence>
<dbReference type="EMBL" id="PQWO01000002">
    <property type="protein sequence ID" value="PZD74967.1"/>
    <property type="molecule type" value="Genomic_DNA"/>
</dbReference>
<evidence type="ECO:0000313" key="1">
    <source>
        <dbReference type="EMBL" id="PZD74967.1"/>
    </source>
</evidence>
<organism evidence="1 2">
    <name type="scientific">Acaryochloris thomasi RCC1774</name>
    <dbReference type="NCBI Taxonomy" id="1764569"/>
    <lineage>
        <taxon>Bacteria</taxon>
        <taxon>Bacillati</taxon>
        <taxon>Cyanobacteriota</taxon>
        <taxon>Cyanophyceae</taxon>
        <taxon>Acaryochloridales</taxon>
        <taxon>Acaryochloridaceae</taxon>
        <taxon>Acaryochloris</taxon>
        <taxon>Acaryochloris thomasi</taxon>
    </lineage>
</organism>
<keyword evidence="2" id="KW-1185">Reference proteome</keyword>
<accession>A0A2W1K5G5</accession>
<proteinExistence type="predicted"/>
<dbReference type="Proteomes" id="UP000248857">
    <property type="component" value="Unassembled WGS sequence"/>
</dbReference>
<protein>
    <submittedName>
        <fullName evidence="1">Uncharacterized protein</fullName>
    </submittedName>
</protein>
<dbReference type="AlphaFoldDB" id="A0A2W1K5G5"/>
<gene>
    <name evidence="1" type="ORF">C1752_00819</name>
</gene>
<comment type="caution">
    <text evidence="1">The sequence shown here is derived from an EMBL/GenBank/DDBJ whole genome shotgun (WGS) entry which is preliminary data.</text>
</comment>
<sequence>MVEDAPLFQESHLKVTKIIRPQEKIPSRAKSLPDVLDGLSVLLK</sequence>